<feature type="signal peptide" evidence="2">
    <location>
        <begin position="1"/>
        <end position="18"/>
    </location>
</feature>
<dbReference type="EMBL" id="QWIQ01000319">
    <property type="protein sequence ID" value="RMY94344.1"/>
    <property type="molecule type" value="Genomic_DNA"/>
</dbReference>
<dbReference type="Proteomes" id="UP000281468">
    <property type="component" value="Unassembled WGS sequence"/>
</dbReference>
<keyword evidence="1" id="KW-0378">Hydrolase</keyword>
<feature type="chain" id="PRO_5018172629" description="Glycoside hydrolase family 105 protein" evidence="2">
    <location>
        <begin position="19"/>
        <end position="423"/>
    </location>
</feature>
<dbReference type="PANTHER" id="PTHR33886:SF11">
    <property type="entry name" value="WALL GLYCOSYL HYDROLASE YTER, PUTATIVE (AFU_ORTHOLOGUE AFUA_2G14630)-RELATED"/>
    <property type="match status" value="1"/>
</dbReference>
<dbReference type="AlphaFoldDB" id="A0A3M7G0Z5"/>
<evidence type="ECO:0000313" key="4">
    <source>
        <dbReference type="Proteomes" id="UP000281468"/>
    </source>
</evidence>
<dbReference type="Gene3D" id="1.50.10.10">
    <property type="match status" value="1"/>
</dbReference>
<keyword evidence="2" id="KW-0732">Signal</keyword>
<dbReference type="SUPFAM" id="SSF48208">
    <property type="entry name" value="Six-hairpin glycosidases"/>
    <property type="match status" value="1"/>
</dbReference>
<sequence>MKLAQCLASAFCLALVEGTCICSGDAHYESLAFRMIESNIARHQGAGLTTASTGFIQLGIFQQALRAAIDTTSNSTQKSEWSAYLRGSVTRSAPSFLNVSLNVERPLDRFSLGTSYILQSESEGDGALSGAIEALEQSAILQPRNDNGGLWYYNNVNNLSAYHNLSYLDGMFSYAPFALLASEYGGSNDTDLQPALGAENAWQQINLLADICQTPSGLLVHGYDPTFAHDWAKASGNGASPSVWGRSLAWYTLGLLNSLEVIPPASHYHRKMKNLLQKILIPQIEAAERSFNVTGIYGVWQVVNEPGAEGNFIEASASCMTAYSLLRAVGMASFDGVRDGSIPQKAITAAIAIYETVLGSFLEIESNGTLSLSGTSTVASLSGDVNYEYYVNRPTAFNDLLGTSAFVLAGLEVEKIVPRMGCH</sequence>
<comment type="caution">
    <text evidence="3">The sequence shown here is derived from an EMBL/GenBank/DDBJ whole genome shotgun (WGS) entry which is preliminary data.</text>
</comment>
<dbReference type="InterPro" id="IPR012341">
    <property type="entry name" value="6hp_glycosidase-like_sf"/>
</dbReference>
<dbReference type="Pfam" id="PF07470">
    <property type="entry name" value="Glyco_hydro_88"/>
    <property type="match status" value="1"/>
</dbReference>
<reference evidence="3 4" key="1">
    <citation type="journal article" date="2018" name="BMC Genomics">
        <title>Genomic evidence for intraspecific hybridization in a clonal and extremely halotolerant yeast.</title>
        <authorList>
            <person name="Gostincar C."/>
            <person name="Stajich J.E."/>
            <person name="Zupancic J."/>
            <person name="Zalar P."/>
            <person name="Gunde-Cimerman N."/>
        </authorList>
    </citation>
    <scope>NUCLEOTIDE SEQUENCE [LARGE SCALE GENOMIC DNA]</scope>
    <source>
        <strain evidence="3 4">EXF-171</strain>
    </source>
</reference>
<name>A0A3M7G0Z5_HORWE</name>
<evidence type="ECO:0000256" key="1">
    <source>
        <dbReference type="ARBA" id="ARBA00022801"/>
    </source>
</evidence>
<dbReference type="VEuPathDB" id="FungiDB:BTJ68_04843"/>
<dbReference type="PANTHER" id="PTHR33886">
    <property type="entry name" value="UNSATURATED RHAMNOGALACTURONAN HYDROLASE (EUROFUNG)"/>
    <property type="match status" value="1"/>
</dbReference>
<evidence type="ECO:0008006" key="5">
    <source>
        <dbReference type="Google" id="ProtNLM"/>
    </source>
</evidence>
<gene>
    <name evidence="3" type="ORF">D0862_08996</name>
</gene>
<evidence type="ECO:0000256" key="2">
    <source>
        <dbReference type="SAM" id="SignalP"/>
    </source>
</evidence>
<dbReference type="GO" id="GO:0016787">
    <property type="term" value="F:hydrolase activity"/>
    <property type="evidence" value="ECO:0007669"/>
    <property type="project" value="UniProtKB-KW"/>
</dbReference>
<accession>A0A3M7G0Z5</accession>
<dbReference type="InterPro" id="IPR010905">
    <property type="entry name" value="Glyco_hydro_88"/>
</dbReference>
<dbReference type="InterPro" id="IPR052043">
    <property type="entry name" value="PolySaccharide_Degr_Enz"/>
</dbReference>
<proteinExistence type="predicted"/>
<organism evidence="3 4">
    <name type="scientific">Hortaea werneckii</name>
    <name type="common">Black yeast</name>
    <name type="synonym">Cladosporium werneckii</name>
    <dbReference type="NCBI Taxonomy" id="91943"/>
    <lineage>
        <taxon>Eukaryota</taxon>
        <taxon>Fungi</taxon>
        <taxon>Dikarya</taxon>
        <taxon>Ascomycota</taxon>
        <taxon>Pezizomycotina</taxon>
        <taxon>Dothideomycetes</taxon>
        <taxon>Dothideomycetidae</taxon>
        <taxon>Mycosphaerellales</taxon>
        <taxon>Teratosphaeriaceae</taxon>
        <taxon>Hortaea</taxon>
    </lineage>
</organism>
<protein>
    <recommendedName>
        <fullName evidence="5">Glycoside hydrolase family 105 protein</fullName>
    </recommendedName>
</protein>
<dbReference type="InterPro" id="IPR008928">
    <property type="entry name" value="6-hairpin_glycosidase_sf"/>
</dbReference>
<dbReference type="GO" id="GO:0005975">
    <property type="term" value="P:carbohydrate metabolic process"/>
    <property type="evidence" value="ECO:0007669"/>
    <property type="project" value="InterPro"/>
</dbReference>
<evidence type="ECO:0000313" key="3">
    <source>
        <dbReference type="EMBL" id="RMY94344.1"/>
    </source>
</evidence>